<accession>A0A449B530</accession>
<proteinExistence type="predicted"/>
<protein>
    <submittedName>
        <fullName evidence="3">Uncharacterized protein</fullName>
    </submittedName>
</protein>
<name>A0A449B530_9BACT</name>
<feature type="coiled-coil region" evidence="1">
    <location>
        <begin position="254"/>
        <end position="309"/>
    </location>
</feature>
<reference evidence="3 4" key="1">
    <citation type="submission" date="2019-01" db="EMBL/GenBank/DDBJ databases">
        <authorList>
            <consortium name="Pathogen Informatics"/>
        </authorList>
    </citation>
    <scope>NUCLEOTIDE SEQUENCE [LARGE SCALE GENOMIC DNA]</scope>
    <source>
        <strain evidence="3 4">NCTC10168</strain>
    </source>
</reference>
<dbReference type="Proteomes" id="UP000290243">
    <property type="component" value="Chromosome"/>
</dbReference>
<keyword evidence="2" id="KW-0732">Signal</keyword>
<evidence type="ECO:0000256" key="1">
    <source>
        <dbReference type="SAM" id="Coils"/>
    </source>
</evidence>
<evidence type="ECO:0000313" key="4">
    <source>
        <dbReference type="Proteomes" id="UP000290243"/>
    </source>
</evidence>
<dbReference type="EMBL" id="LR215037">
    <property type="protein sequence ID" value="VEU75700.1"/>
    <property type="molecule type" value="Genomic_DNA"/>
</dbReference>
<feature type="chain" id="PRO_5019302311" evidence="2">
    <location>
        <begin position="34"/>
        <end position="726"/>
    </location>
</feature>
<evidence type="ECO:0000313" key="3">
    <source>
        <dbReference type="EMBL" id="VEU75700.1"/>
    </source>
</evidence>
<keyword evidence="4" id="KW-1185">Reference proteome</keyword>
<sequence length="726" mass="81783">MDNSENKKKNKKKKIVFATTASVLLLGATAATAAITGIIISKRTKLEKAKKEATNLVNAIPDDYSKKQGLLEKLKSAKTYEEFKAISKEAKEILDEIASGKEDPKKVEEAKQKALEAINRLNVDNKLKSKLLDSLNKEEIKIFEIQNIEQEAEKEYNADRSRRVSENNQTENYLSVLINSIKDQDKANELKDKLDLLKNNSDNSKQLEQDLNNLASFVKDKNKSDELKEKISEIIVTPTKEALLKKAELDKLATLNLESTNQKLNDLKAELEKAIENANDNPASSLRKLAEIQKKIEEAIREEDGEQKLLAAKKEMIKDRINSSTLSDSEKKSEIAKIEATTNEKEFGRASTKLEAILDKKKIDDVKELEKTIEEAILSSTSQEELLKIKKDQLKEKINSSTLLPSEKEKLLSEVDKANSLSKFDTTKGLVKEELEKEKQRENSKEVDTLLNSIENEVENQLATENKNTSKSVFDVKKEVLIDLVNNSSLSSEEKEKLLSEANSISKDSDNSLEALKELTNKVNKDISFNNVKNEALKIANTIEEPRKSELRDKINNLSSEDSNELQKLLSEAQKEANSEDKKDELAKAIESVKQIDSSNPKKQALEKMLEDSNNLSLSELRNINEQIQSILDSKEESQVIQNKNDAKLVESLIEDIKDPKKKEELKSSLDKILNSNLDNSSETINDLNRLASKVSNPEKVAQLKEKIAAAVVTPEEKLNTKKRRT</sequence>
<keyword evidence="1" id="KW-0175">Coiled coil</keyword>
<feature type="signal peptide" evidence="2">
    <location>
        <begin position="1"/>
        <end position="33"/>
    </location>
</feature>
<gene>
    <name evidence="3" type="ORF">NCTC10168_00632</name>
</gene>
<dbReference type="RefSeq" id="WP_223211711.1">
    <property type="nucleotide sequence ID" value="NZ_LR215037.1"/>
</dbReference>
<evidence type="ECO:0000256" key="2">
    <source>
        <dbReference type="SAM" id="SignalP"/>
    </source>
</evidence>
<feature type="coiled-coil region" evidence="1">
    <location>
        <begin position="556"/>
        <end position="583"/>
    </location>
</feature>
<feature type="coiled-coil region" evidence="1">
    <location>
        <begin position="180"/>
        <end position="207"/>
    </location>
</feature>
<dbReference type="KEGG" id="mmau:NCTC10168_00632"/>
<dbReference type="AlphaFoldDB" id="A0A449B530"/>
<organism evidence="3 4">
    <name type="scientific">Mycoplasmopsis maculosa</name>
    <dbReference type="NCBI Taxonomy" id="114885"/>
    <lineage>
        <taxon>Bacteria</taxon>
        <taxon>Bacillati</taxon>
        <taxon>Mycoplasmatota</taxon>
        <taxon>Mycoplasmoidales</taxon>
        <taxon>Metamycoplasmataceae</taxon>
        <taxon>Mycoplasmopsis</taxon>
    </lineage>
</organism>